<dbReference type="HOGENOM" id="CLU_1124883_0_0_1"/>
<keyword evidence="1" id="KW-0472">Membrane</keyword>
<dbReference type="InParanoid" id="K5UQB1"/>
<dbReference type="RefSeq" id="XP_007399800.1">
    <property type="nucleotide sequence ID" value="XM_007399738.1"/>
</dbReference>
<dbReference type="EMBL" id="JH930476">
    <property type="protein sequence ID" value="EKM52011.1"/>
    <property type="molecule type" value="Genomic_DNA"/>
</dbReference>
<dbReference type="AlphaFoldDB" id="K5UQB1"/>
<reference evidence="2 3" key="1">
    <citation type="journal article" date="2012" name="BMC Genomics">
        <title>Comparative genomics of the white-rot fungi, Phanerochaete carnosa and P. chrysosporium, to elucidate the genetic basis of the distinct wood types they colonize.</title>
        <authorList>
            <person name="Suzuki H."/>
            <person name="MacDonald J."/>
            <person name="Syed K."/>
            <person name="Salamov A."/>
            <person name="Hori C."/>
            <person name="Aerts A."/>
            <person name="Henrissat B."/>
            <person name="Wiebenga A."/>
            <person name="vanKuyk P.A."/>
            <person name="Barry K."/>
            <person name="Lindquist E."/>
            <person name="LaButti K."/>
            <person name="Lapidus A."/>
            <person name="Lucas S."/>
            <person name="Coutinho P."/>
            <person name="Gong Y."/>
            <person name="Samejima M."/>
            <person name="Mahadevan R."/>
            <person name="Abou-Zaid M."/>
            <person name="de Vries R.P."/>
            <person name="Igarashi K."/>
            <person name="Yadav J.S."/>
            <person name="Grigoriev I.V."/>
            <person name="Master E.R."/>
        </authorList>
    </citation>
    <scope>NUCLEOTIDE SEQUENCE [LARGE SCALE GENOMIC DNA]</scope>
    <source>
        <strain evidence="2 3">HHB-10118-sp</strain>
    </source>
</reference>
<feature type="transmembrane region" description="Helical" evidence="1">
    <location>
        <begin position="23"/>
        <end position="44"/>
    </location>
</feature>
<organism evidence="2 3">
    <name type="scientific">Phanerochaete carnosa (strain HHB-10118-sp)</name>
    <name type="common">White-rot fungus</name>
    <name type="synonym">Peniophora carnosa</name>
    <dbReference type="NCBI Taxonomy" id="650164"/>
    <lineage>
        <taxon>Eukaryota</taxon>
        <taxon>Fungi</taxon>
        <taxon>Dikarya</taxon>
        <taxon>Basidiomycota</taxon>
        <taxon>Agaricomycotina</taxon>
        <taxon>Agaricomycetes</taxon>
        <taxon>Polyporales</taxon>
        <taxon>Phanerochaetaceae</taxon>
        <taxon>Phanerochaete</taxon>
    </lineage>
</organism>
<evidence type="ECO:0000256" key="1">
    <source>
        <dbReference type="SAM" id="Phobius"/>
    </source>
</evidence>
<dbReference type="KEGG" id="pco:PHACADRAFT_187383"/>
<accession>K5UQB1</accession>
<keyword evidence="1" id="KW-1133">Transmembrane helix</keyword>
<dbReference type="Proteomes" id="UP000008370">
    <property type="component" value="Unassembled WGS sequence"/>
</dbReference>
<evidence type="ECO:0000313" key="3">
    <source>
        <dbReference type="Proteomes" id="UP000008370"/>
    </source>
</evidence>
<name>K5UQB1_PHACS</name>
<gene>
    <name evidence="2" type="ORF">PHACADRAFT_187383</name>
</gene>
<dbReference type="OrthoDB" id="2756898at2759"/>
<protein>
    <submittedName>
        <fullName evidence="2">Uncharacterized protein</fullName>
    </submittedName>
</protein>
<proteinExistence type="predicted"/>
<dbReference type="GeneID" id="18910423"/>
<evidence type="ECO:0000313" key="2">
    <source>
        <dbReference type="EMBL" id="EKM52011.1"/>
    </source>
</evidence>
<sequence>MTASQDKTCKPVATWVNVCRQDFACLVAIAFLVLYVLFGVTPTLNAIKWCHRIITGKPKDLPKDIEDPEPEYEGQDPYHSPTQLLKRFISRYSDARTTVPPTTYLPVLPKTSSPLSYASSRRRSVPLHNNPQDRLRLAQFQFPATRRSSVAPALESVPDLFSPSVRSSRCTTDTDLETLDGLVLGNEGRRKSFLDASDYSALAFVDIDLQEKSPAGSEAMYLPNIPPPAHLDLDWQMEPERFEYNSA</sequence>
<keyword evidence="3" id="KW-1185">Reference proteome</keyword>
<keyword evidence="1" id="KW-0812">Transmembrane</keyword>